<reference evidence="18 19" key="1">
    <citation type="submission" date="2024-01" db="EMBL/GenBank/DDBJ databases">
        <authorList>
            <person name="Allen C."/>
            <person name="Tagirdzhanova G."/>
        </authorList>
    </citation>
    <scope>NUCLEOTIDE SEQUENCE [LARGE SCALE GENOMIC DNA]</scope>
</reference>
<evidence type="ECO:0000256" key="13">
    <source>
        <dbReference type="ARBA" id="ARBA00023212"/>
    </source>
</evidence>
<evidence type="ECO:0000256" key="8">
    <source>
        <dbReference type="ARBA" id="ARBA00022618"/>
    </source>
</evidence>
<feature type="compositionally biased region" description="Basic and acidic residues" evidence="17">
    <location>
        <begin position="101"/>
        <end position="117"/>
    </location>
</feature>
<feature type="compositionally biased region" description="Polar residues" evidence="17">
    <location>
        <begin position="247"/>
        <end position="263"/>
    </location>
</feature>
<proteinExistence type="inferred from homology"/>
<keyword evidence="12" id="KW-0995">Kinetochore</keyword>
<evidence type="ECO:0000256" key="1">
    <source>
        <dbReference type="ARBA" id="ARBA00004123"/>
    </source>
</evidence>
<keyword evidence="11" id="KW-0159">Chromosome partition</keyword>
<gene>
    <name evidence="18" type="ORF">SBRCBS47491_008094</name>
</gene>
<sequence>MSGPGGSLASRPLSTTEELEKLEQSITLTLQEIDHNFSRAHRIVTGSILPVVEQYGEHCRSVWDASKFWKQFFEAAANVSLSGYEELANDEGSTGVEETTTDTHDDTSADYTARPRDEEEGDLTATYHSARDESLLSDGDGDLSGSTPRPPATKSLRPQFAELDSPYENLRREMNQGNAGQRSRSGSRSQSRSRSRPRGTAAGREGAGAGGADGGDESTMMRFDDDNDDMGMGDQRDDSSAADSELLAQSTARLPNMSMTPRQSLDERNRRALEDEQANARRQKDPLMHRVLGKDYRIQSTPHKNAPRGISPMRLKVTDRQPTNLRNLGAKDERSKRPAWQESSPMSSPEIAVPKLRSAAFMSPMRAAYRDKLTAAVSGPRTPGVSVQTPARAKSREITFDDIESTETVPKPSTGLVRESAAAGKKKRDPDEIMWDSSDEDGDDLYGGMSPPKTINFALPPSKLLQTPAREASKRIVEDILLTAGEDLDRSSEYSPTMVKMNADILDETF</sequence>
<keyword evidence="14" id="KW-0539">Nucleus</keyword>
<evidence type="ECO:0000256" key="2">
    <source>
        <dbReference type="ARBA" id="ARBA00004186"/>
    </source>
</evidence>
<evidence type="ECO:0000256" key="5">
    <source>
        <dbReference type="ARBA" id="ARBA00014520"/>
    </source>
</evidence>
<evidence type="ECO:0000256" key="4">
    <source>
        <dbReference type="ARBA" id="ARBA00010731"/>
    </source>
</evidence>
<evidence type="ECO:0000256" key="6">
    <source>
        <dbReference type="ARBA" id="ARBA00022454"/>
    </source>
</evidence>
<protein>
    <recommendedName>
        <fullName evidence="5">DASH complex subunit ASK1</fullName>
    </recommendedName>
</protein>
<dbReference type="Proteomes" id="UP001642406">
    <property type="component" value="Unassembled WGS sequence"/>
</dbReference>
<dbReference type="PANTHER" id="PTHR28200:SF1">
    <property type="entry name" value="DASH COMPLEX SUBUNIT ASK1"/>
    <property type="match status" value="1"/>
</dbReference>
<comment type="similarity">
    <text evidence="4">Belongs to the DASH complex ASK1 family.</text>
</comment>
<evidence type="ECO:0000256" key="9">
    <source>
        <dbReference type="ARBA" id="ARBA00022701"/>
    </source>
</evidence>
<dbReference type="EMBL" id="CAWUHC010000099">
    <property type="protein sequence ID" value="CAK7231925.1"/>
    <property type="molecule type" value="Genomic_DNA"/>
</dbReference>
<evidence type="ECO:0000256" key="3">
    <source>
        <dbReference type="ARBA" id="ARBA00004629"/>
    </source>
</evidence>
<keyword evidence="8" id="KW-0132">Cell division</keyword>
<feature type="compositionally biased region" description="Low complexity" evidence="17">
    <location>
        <begin position="180"/>
        <end position="190"/>
    </location>
</feature>
<evidence type="ECO:0000256" key="14">
    <source>
        <dbReference type="ARBA" id="ARBA00023242"/>
    </source>
</evidence>
<feature type="compositionally biased region" description="Acidic residues" evidence="17">
    <location>
        <begin position="432"/>
        <end position="444"/>
    </location>
</feature>
<evidence type="ECO:0000256" key="16">
    <source>
        <dbReference type="ARBA" id="ARBA00023328"/>
    </source>
</evidence>
<keyword evidence="9" id="KW-0493">Microtubule</keyword>
<dbReference type="InterPro" id="IPR013964">
    <property type="entry name" value="DASH_Ask1"/>
</dbReference>
<accession>A0ABP0CIS2</accession>
<feature type="region of interest" description="Disordered" evidence="17">
    <location>
        <begin position="173"/>
        <end position="283"/>
    </location>
</feature>
<feature type="region of interest" description="Disordered" evidence="17">
    <location>
        <begin position="88"/>
        <end position="160"/>
    </location>
</feature>
<comment type="caution">
    <text evidence="18">The sequence shown here is derived from an EMBL/GenBank/DDBJ whole genome shotgun (WGS) entry which is preliminary data.</text>
</comment>
<keyword evidence="15" id="KW-0131">Cell cycle</keyword>
<evidence type="ECO:0000256" key="12">
    <source>
        <dbReference type="ARBA" id="ARBA00022838"/>
    </source>
</evidence>
<keyword evidence="7" id="KW-0963">Cytoplasm</keyword>
<evidence type="ECO:0000313" key="18">
    <source>
        <dbReference type="EMBL" id="CAK7231925.1"/>
    </source>
</evidence>
<comment type="subcellular location">
    <subcellularLocation>
        <location evidence="3">Chromosome</location>
        <location evidence="3">Centromere</location>
        <location evidence="3">Kinetochore</location>
    </subcellularLocation>
    <subcellularLocation>
        <location evidence="2">Cytoplasm</location>
        <location evidence="2">Cytoskeleton</location>
        <location evidence="2">Spindle</location>
    </subcellularLocation>
    <subcellularLocation>
        <location evidence="1">Nucleus</location>
    </subcellularLocation>
</comment>
<feature type="region of interest" description="Disordered" evidence="17">
    <location>
        <begin position="377"/>
        <end position="459"/>
    </location>
</feature>
<organism evidence="18 19">
    <name type="scientific">Sporothrix bragantina</name>
    <dbReference type="NCBI Taxonomy" id="671064"/>
    <lineage>
        <taxon>Eukaryota</taxon>
        <taxon>Fungi</taxon>
        <taxon>Dikarya</taxon>
        <taxon>Ascomycota</taxon>
        <taxon>Pezizomycotina</taxon>
        <taxon>Sordariomycetes</taxon>
        <taxon>Sordariomycetidae</taxon>
        <taxon>Ophiostomatales</taxon>
        <taxon>Ophiostomataceae</taxon>
        <taxon>Sporothrix</taxon>
    </lineage>
</organism>
<keyword evidence="19" id="KW-1185">Reference proteome</keyword>
<evidence type="ECO:0000256" key="15">
    <source>
        <dbReference type="ARBA" id="ARBA00023306"/>
    </source>
</evidence>
<keyword evidence="10" id="KW-0498">Mitosis</keyword>
<keyword evidence="16" id="KW-0137">Centromere</keyword>
<keyword evidence="13" id="KW-0206">Cytoskeleton</keyword>
<keyword evidence="6" id="KW-0158">Chromosome</keyword>
<dbReference type="Pfam" id="PF08655">
    <property type="entry name" value="DASH_Ask1"/>
    <property type="match status" value="1"/>
</dbReference>
<evidence type="ECO:0000256" key="11">
    <source>
        <dbReference type="ARBA" id="ARBA00022829"/>
    </source>
</evidence>
<name>A0ABP0CIS2_9PEZI</name>
<evidence type="ECO:0000313" key="19">
    <source>
        <dbReference type="Proteomes" id="UP001642406"/>
    </source>
</evidence>
<evidence type="ECO:0000256" key="7">
    <source>
        <dbReference type="ARBA" id="ARBA00022490"/>
    </source>
</evidence>
<evidence type="ECO:0000256" key="10">
    <source>
        <dbReference type="ARBA" id="ARBA00022776"/>
    </source>
</evidence>
<feature type="compositionally biased region" description="Basic and acidic residues" evidence="17">
    <location>
        <begin position="264"/>
        <end position="283"/>
    </location>
</feature>
<dbReference type="PANTHER" id="PTHR28200">
    <property type="entry name" value="DASH COMPLEX SUBUNIT ASK1"/>
    <property type="match status" value="1"/>
</dbReference>
<feature type="region of interest" description="Disordered" evidence="17">
    <location>
        <begin position="315"/>
        <end position="351"/>
    </location>
</feature>
<evidence type="ECO:0000256" key="17">
    <source>
        <dbReference type="SAM" id="MobiDB-lite"/>
    </source>
</evidence>